<evidence type="ECO:0000256" key="2">
    <source>
        <dbReference type="SAM" id="MobiDB-lite"/>
    </source>
</evidence>
<name>A0AAV1IB48_9CHLO</name>
<dbReference type="InterPro" id="IPR003323">
    <property type="entry name" value="OTU_dom"/>
</dbReference>
<feature type="domain" description="OTU" evidence="3">
    <location>
        <begin position="63"/>
        <end position="206"/>
    </location>
</feature>
<dbReference type="PANTHER" id="PTHR12419:SF10">
    <property type="entry name" value="DEUBIQUITINASE OTUD6B"/>
    <property type="match status" value="1"/>
</dbReference>
<dbReference type="AlphaFoldDB" id="A0AAV1IB48"/>
<dbReference type="SUPFAM" id="SSF54001">
    <property type="entry name" value="Cysteine proteinases"/>
    <property type="match status" value="1"/>
</dbReference>
<proteinExistence type="inferred from homology"/>
<reference evidence="4 5" key="1">
    <citation type="submission" date="2023-10" db="EMBL/GenBank/DDBJ databases">
        <authorList>
            <person name="Maclean D."/>
            <person name="Macfadyen A."/>
        </authorList>
    </citation>
    <scope>NUCLEOTIDE SEQUENCE [LARGE SCALE GENOMIC DNA]</scope>
</reference>
<feature type="region of interest" description="Disordered" evidence="2">
    <location>
        <begin position="1"/>
        <end position="33"/>
    </location>
</feature>
<dbReference type="Gene3D" id="3.90.70.80">
    <property type="match status" value="1"/>
</dbReference>
<evidence type="ECO:0000256" key="1">
    <source>
        <dbReference type="ARBA" id="ARBA00010407"/>
    </source>
</evidence>
<comment type="similarity">
    <text evidence="1">Belongs to the peptidase C85 family.</text>
</comment>
<comment type="caution">
    <text evidence="4">The sequence shown here is derived from an EMBL/GenBank/DDBJ whole genome shotgun (WGS) entry which is preliminary data.</text>
</comment>
<dbReference type="InterPro" id="IPR050704">
    <property type="entry name" value="Peptidase_C85-like"/>
</dbReference>
<feature type="compositionally biased region" description="Basic residues" evidence="2">
    <location>
        <begin position="1"/>
        <end position="22"/>
    </location>
</feature>
<dbReference type="GO" id="GO:0016579">
    <property type="term" value="P:protein deubiquitination"/>
    <property type="evidence" value="ECO:0007669"/>
    <property type="project" value="TreeGrafter"/>
</dbReference>
<evidence type="ECO:0000259" key="3">
    <source>
        <dbReference type="PROSITE" id="PS50802"/>
    </source>
</evidence>
<feature type="compositionally biased region" description="Basic and acidic residues" evidence="2">
    <location>
        <begin position="23"/>
        <end position="33"/>
    </location>
</feature>
<dbReference type="PROSITE" id="PS50802">
    <property type="entry name" value="OTU"/>
    <property type="match status" value="1"/>
</dbReference>
<sequence length="221" mass="24583">MKKLGKKRKAAPHVSKAQKRRQAREQEDAEREQRIADELAQMGDSERLVEERSLAQLLQPLGLAVQDIPADGHCLYRAVNDQLRGHSNGAGAADEYWAIRAKAAAYMRAHPDQFLPFMPEAADEGVQDPQARFEEYCSEVEKSSAWGGQLELEALSRAYQRRITVYSVGMPPVDMGPEFKGPEKLQLCYLRHAYGLGEHYNSIKPVAAVECQNGAADGNDS</sequence>
<evidence type="ECO:0000313" key="5">
    <source>
        <dbReference type="Proteomes" id="UP001314263"/>
    </source>
</evidence>
<dbReference type="InterPro" id="IPR038765">
    <property type="entry name" value="Papain-like_cys_pep_sf"/>
</dbReference>
<protein>
    <recommendedName>
        <fullName evidence="3">OTU domain-containing protein</fullName>
    </recommendedName>
</protein>
<organism evidence="4 5">
    <name type="scientific">Coccomyxa viridis</name>
    <dbReference type="NCBI Taxonomy" id="1274662"/>
    <lineage>
        <taxon>Eukaryota</taxon>
        <taxon>Viridiplantae</taxon>
        <taxon>Chlorophyta</taxon>
        <taxon>core chlorophytes</taxon>
        <taxon>Trebouxiophyceae</taxon>
        <taxon>Trebouxiophyceae incertae sedis</taxon>
        <taxon>Coccomyxaceae</taxon>
        <taxon>Coccomyxa</taxon>
    </lineage>
</organism>
<dbReference type="EMBL" id="CAUYUE010000010">
    <property type="protein sequence ID" value="CAK0784589.1"/>
    <property type="molecule type" value="Genomic_DNA"/>
</dbReference>
<dbReference type="GO" id="GO:0004843">
    <property type="term" value="F:cysteine-type deubiquitinase activity"/>
    <property type="evidence" value="ECO:0007669"/>
    <property type="project" value="TreeGrafter"/>
</dbReference>
<accession>A0AAV1IB48</accession>
<gene>
    <name evidence="4" type="ORF">CVIRNUC_007793</name>
</gene>
<dbReference type="Proteomes" id="UP001314263">
    <property type="component" value="Unassembled WGS sequence"/>
</dbReference>
<dbReference type="PANTHER" id="PTHR12419">
    <property type="entry name" value="OTU DOMAIN CONTAINING PROTEIN"/>
    <property type="match status" value="1"/>
</dbReference>
<evidence type="ECO:0000313" key="4">
    <source>
        <dbReference type="EMBL" id="CAK0784589.1"/>
    </source>
</evidence>
<dbReference type="Pfam" id="PF02338">
    <property type="entry name" value="OTU"/>
    <property type="match status" value="1"/>
</dbReference>
<keyword evidence="5" id="KW-1185">Reference proteome</keyword>